<dbReference type="Gene3D" id="3.20.20.100">
    <property type="entry name" value="NADP-dependent oxidoreductase domain"/>
    <property type="match status" value="1"/>
</dbReference>
<dbReference type="InterPro" id="IPR020471">
    <property type="entry name" value="AKR"/>
</dbReference>
<dbReference type="GO" id="GO:0016616">
    <property type="term" value="F:oxidoreductase activity, acting on the CH-OH group of donors, NAD or NADP as acceptor"/>
    <property type="evidence" value="ECO:0007669"/>
    <property type="project" value="UniProtKB-ARBA"/>
</dbReference>
<organism evidence="5 6">
    <name type="scientific">Candidatus Bacteroides merdipullorum</name>
    <dbReference type="NCBI Taxonomy" id="2838474"/>
    <lineage>
        <taxon>Bacteria</taxon>
        <taxon>Pseudomonadati</taxon>
        <taxon>Bacteroidota</taxon>
        <taxon>Bacteroidia</taxon>
        <taxon>Bacteroidales</taxon>
        <taxon>Bacteroidaceae</taxon>
        <taxon>Bacteroides</taxon>
    </lineage>
</organism>
<dbReference type="EMBL" id="DXCK01000059">
    <property type="protein sequence ID" value="HIZ01409.1"/>
    <property type="molecule type" value="Genomic_DNA"/>
</dbReference>
<feature type="domain" description="NADP-dependent oxidoreductase" evidence="4">
    <location>
        <begin position="2"/>
        <end position="51"/>
    </location>
</feature>
<comment type="similarity">
    <text evidence="1">Belongs to the aldo/keto reductase family.</text>
</comment>
<accession>A0A9D2A4W9</accession>
<name>A0A9D2A4W9_9BACE</name>
<reference evidence="5" key="2">
    <citation type="submission" date="2021-04" db="EMBL/GenBank/DDBJ databases">
        <authorList>
            <person name="Gilroy R."/>
        </authorList>
    </citation>
    <scope>NUCLEOTIDE SEQUENCE</scope>
    <source>
        <strain evidence="5">ChiHjej12B11-24981</strain>
    </source>
</reference>
<evidence type="ECO:0000256" key="3">
    <source>
        <dbReference type="ARBA" id="ARBA00023002"/>
    </source>
</evidence>
<evidence type="ECO:0000313" key="6">
    <source>
        <dbReference type="Proteomes" id="UP000824023"/>
    </source>
</evidence>
<keyword evidence="2" id="KW-0521">NADP</keyword>
<evidence type="ECO:0000259" key="4">
    <source>
        <dbReference type="Pfam" id="PF00248"/>
    </source>
</evidence>
<dbReference type="InterPro" id="IPR036812">
    <property type="entry name" value="NAD(P)_OxRdtase_dom_sf"/>
</dbReference>
<evidence type="ECO:0000256" key="1">
    <source>
        <dbReference type="ARBA" id="ARBA00007905"/>
    </source>
</evidence>
<dbReference type="Proteomes" id="UP000824023">
    <property type="component" value="Unassembled WGS sequence"/>
</dbReference>
<feature type="non-terminal residue" evidence="5">
    <location>
        <position position="1"/>
    </location>
</feature>
<keyword evidence="3" id="KW-0560">Oxidoreductase</keyword>
<comment type="caution">
    <text evidence="5">The sequence shown here is derived from an EMBL/GenBank/DDBJ whole genome shotgun (WGS) entry which is preliminary data.</text>
</comment>
<dbReference type="PANTHER" id="PTHR43827:SF3">
    <property type="entry name" value="NADP-DEPENDENT OXIDOREDUCTASE DOMAIN-CONTAINING PROTEIN"/>
    <property type="match status" value="1"/>
</dbReference>
<dbReference type="AlphaFoldDB" id="A0A9D2A4W9"/>
<sequence length="73" mass="8614">KTPAQVILRWHIQEGFSVIPGASNPDYIKENIQIFDFQLTDDEMQQMRSLNKEKRFFNATLEDVEKMVWGARL</sequence>
<dbReference type="SUPFAM" id="SSF51430">
    <property type="entry name" value="NAD(P)-linked oxidoreductase"/>
    <property type="match status" value="1"/>
</dbReference>
<reference evidence="5" key="1">
    <citation type="journal article" date="2021" name="PeerJ">
        <title>Extensive microbial diversity within the chicken gut microbiome revealed by metagenomics and culture.</title>
        <authorList>
            <person name="Gilroy R."/>
            <person name="Ravi A."/>
            <person name="Getino M."/>
            <person name="Pursley I."/>
            <person name="Horton D.L."/>
            <person name="Alikhan N.F."/>
            <person name="Baker D."/>
            <person name="Gharbi K."/>
            <person name="Hall N."/>
            <person name="Watson M."/>
            <person name="Adriaenssens E.M."/>
            <person name="Foster-Nyarko E."/>
            <person name="Jarju S."/>
            <person name="Secka A."/>
            <person name="Antonio M."/>
            <person name="Oren A."/>
            <person name="Chaudhuri R.R."/>
            <person name="La Ragione R."/>
            <person name="Hildebrand F."/>
            <person name="Pallen M.J."/>
        </authorList>
    </citation>
    <scope>NUCLEOTIDE SEQUENCE</scope>
    <source>
        <strain evidence="5">ChiHjej12B11-24981</strain>
    </source>
</reference>
<proteinExistence type="inferred from homology"/>
<dbReference type="PANTHER" id="PTHR43827">
    <property type="entry name" value="2,5-DIKETO-D-GLUCONIC ACID REDUCTASE"/>
    <property type="match status" value="1"/>
</dbReference>
<dbReference type="Pfam" id="PF00248">
    <property type="entry name" value="Aldo_ket_red"/>
    <property type="match status" value="1"/>
</dbReference>
<protein>
    <submittedName>
        <fullName evidence="5">Aldo/keto reductase</fullName>
    </submittedName>
</protein>
<evidence type="ECO:0000313" key="5">
    <source>
        <dbReference type="EMBL" id="HIZ01409.1"/>
    </source>
</evidence>
<dbReference type="InterPro" id="IPR023210">
    <property type="entry name" value="NADP_OxRdtase_dom"/>
</dbReference>
<evidence type="ECO:0000256" key="2">
    <source>
        <dbReference type="ARBA" id="ARBA00022857"/>
    </source>
</evidence>
<gene>
    <name evidence="5" type="ORF">H9819_04040</name>
</gene>